<dbReference type="AlphaFoldDB" id="A0A2T5DXN3"/>
<keyword evidence="1" id="KW-0548">Nucleotidyltransferase</keyword>
<organism evidence="1 2">
    <name type="scientific">Vibrio splendidus</name>
    <dbReference type="NCBI Taxonomy" id="29497"/>
    <lineage>
        <taxon>Bacteria</taxon>
        <taxon>Pseudomonadati</taxon>
        <taxon>Pseudomonadota</taxon>
        <taxon>Gammaproteobacteria</taxon>
        <taxon>Vibrionales</taxon>
        <taxon>Vibrionaceae</taxon>
        <taxon>Vibrio</taxon>
    </lineage>
</organism>
<dbReference type="CDD" id="cd02513">
    <property type="entry name" value="CMP-NeuAc_Synthase"/>
    <property type="match status" value="1"/>
</dbReference>
<dbReference type="Pfam" id="PF02348">
    <property type="entry name" value="CTP_transf_3"/>
    <property type="match status" value="1"/>
</dbReference>
<dbReference type="InterPro" id="IPR050793">
    <property type="entry name" value="CMP-NeuNAc_synthase"/>
</dbReference>
<dbReference type="SUPFAM" id="SSF53448">
    <property type="entry name" value="Nucleotide-diphospho-sugar transferases"/>
    <property type="match status" value="1"/>
</dbReference>
<keyword evidence="1" id="KW-0808">Transferase</keyword>
<name>A0A2T5DXN3_VIBSP</name>
<reference evidence="1 2" key="1">
    <citation type="submission" date="2017-11" db="EMBL/GenBank/DDBJ databases">
        <title>Population delineation of vibrios coincides with oyster pathogenicity.</title>
        <authorList>
            <person name="Bruto M."/>
            <person name="Labreuche Y."/>
            <person name="James A."/>
            <person name="Piel D."/>
            <person name="Chenivesse S."/>
            <person name="Petton B."/>
            <person name="Polz M.F."/>
            <person name="Le Roux F."/>
        </authorList>
    </citation>
    <scope>NUCLEOTIDE SEQUENCE [LARGE SCALE GENOMIC DNA]</scope>
    <source>
        <strain evidence="1 2">1F_55</strain>
    </source>
</reference>
<gene>
    <name evidence="1" type="ORF">CWO36_24020</name>
</gene>
<dbReference type="Proteomes" id="UP000244080">
    <property type="component" value="Unassembled WGS sequence"/>
</dbReference>
<evidence type="ECO:0000313" key="2">
    <source>
        <dbReference type="Proteomes" id="UP000244080"/>
    </source>
</evidence>
<dbReference type="GO" id="GO:0008781">
    <property type="term" value="F:N-acylneuraminate cytidylyltransferase activity"/>
    <property type="evidence" value="ECO:0007669"/>
    <property type="project" value="TreeGrafter"/>
</dbReference>
<dbReference type="RefSeq" id="WP_017086710.1">
    <property type="nucleotide sequence ID" value="NZ_CAWNZY010000081.1"/>
</dbReference>
<comment type="caution">
    <text evidence="1">The sequence shown here is derived from an EMBL/GenBank/DDBJ whole genome shotgun (WGS) entry which is preliminary data.</text>
</comment>
<dbReference type="EMBL" id="PIGA01000067">
    <property type="protein sequence ID" value="PTP11842.1"/>
    <property type="molecule type" value="Genomic_DNA"/>
</dbReference>
<dbReference type="InterPro" id="IPR003329">
    <property type="entry name" value="Cytidylyl_trans"/>
</dbReference>
<dbReference type="Gene3D" id="3.90.550.10">
    <property type="entry name" value="Spore Coat Polysaccharide Biosynthesis Protein SpsA, Chain A"/>
    <property type="match status" value="1"/>
</dbReference>
<dbReference type="PANTHER" id="PTHR21485:SF6">
    <property type="entry name" value="N-ACYLNEURAMINATE CYTIDYLYLTRANSFERASE-RELATED"/>
    <property type="match status" value="1"/>
</dbReference>
<proteinExistence type="predicted"/>
<evidence type="ECO:0000313" key="1">
    <source>
        <dbReference type="EMBL" id="PTP11842.1"/>
    </source>
</evidence>
<protein>
    <submittedName>
        <fullName evidence="1">Acylneuraminate cytidylyltransferase family protein</fullName>
    </submittedName>
</protein>
<dbReference type="PANTHER" id="PTHR21485">
    <property type="entry name" value="HAD SUPERFAMILY MEMBERS CMAS AND KDSC"/>
    <property type="match status" value="1"/>
</dbReference>
<accession>A0A2T5DXN3</accession>
<dbReference type="InterPro" id="IPR029044">
    <property type="entry name" value="Nucleotide-diphossugar_trans"/>
</dbReference>
<sequence>MKNYAFIFVRGGSKGLPGKNIKPLAGKPLLQYSIETARACASISDVFVSTDDSEIAKVAVDCGATLIERPPELATDTSPEWLSWRHAVEWVQAKYGDFAYFVSLPATSPLRSVEDVESSILQLQKDYADICISVTPASRSPFFNMVKKDEQGFVELVNRPNGEVARRQDAPEVFDITTVVYATTPRFVLDNYGLFSGKVTSIEVPKERAVDIDDIYDFKLAEAIVMGEDQ</sequence>